<dbReference type="KEGG" id="ptx:ABW99_05215"/>
<evidence type="ECO:0000256" key="2">
    <source>
        <dbReference type="SAM" id="MobiDB-lite"/>
    </source>
</evidence>
<dbReference type="Proteomes" id="UP000036700">
    <property type="component" value="Chromosome"/>
</dbReference>
<dbReference type="InterPro" id="IPR006015">
    <property type="entry name" value="Universal_stress_UspA"/>
</dbReference>
<evidence type="ECO:0000313" key="5">
    <source>
        <dbReference type="Proteomes" id="UP000036700"/>
    </source>
</evidence>
<comment type="similarity">
    <text evidence="1">Belongs to the universal stress protein A family.</text>
</comment>
<feature type="compositionally biased region" description="Polar residues" evidence="2">
    <location>
        <begin position="160"/>
        <end position="170"/>
    </location>
</feature>
<dbReference type="STRING" id="445709.ABW99_05215"/>
<dbReference type="Gene3D" id="3.40.50.620">
    <property type="entry name" value="HUPs"/>
    <property type="match status" value="1"/>
</dbReference>
<reference evidence="5" key="1">
    <citation type="submission" date="2015-06" db="EMBL/GenBank/DDBJ databases">
        <authorList>
            <person name="Lim Y.L."/>
            <person name="Ee R."/>
            <person name="Yong D."/>
            <person name="How K.Y."/>
            <person name="Yin W.F."/>
            <person name="Chan K.G."/>
        </authorList>
    </citation>
    <scope>NUCLEOTIDE SEQUENCE [LARGE SCALE GENOMIC DNA]</scope>
    <source>
        <strain evidence="5">DSM 25325</strain>
    </source>
</reference>
<evidence type="ECO:0000313" key="4">
    <source>
        <dbReference type="EMBL" id="AKJ67714.1"/>
    </source>
</evidence>
<feature type="region of interest" description="Disordered" evidence="2">
    <location>
        <begin position="151"/>
        <end position="170"/>
    </location>
</feature>
<keyword evidence="5" id="KW-1185">Reference proteome</keyword>
<name>A0A0G3ENX1_9BURK</name>
<dbReference type="InterPro" id="IPR014729">
    <property type="entry name" value="Rossmann-like_a/b/a_fold"/>
</dbReference>
<dbReference type="PATRIC" id="fig|445709.3.peg.1124"/>
<dbReference type="PANTHER" id="PTHR46268:SF15">
    <property type="entry name" value="UNIVERSAL STRESS PROTEIN HP_0031"/>
    <property type="match status" value="1"/>
</dbReference>
<sequence length="170" mass="18467">MYQHILLAIDDSPTSAKALTEISHIAEPGATVRVVNVVEDPVLTFPSVYSGYYDIESVRDAMLQAGRELLGNAERQLRGYGVDVQTRLLDLRELAVDIATAIHDESVRWPADLMVLGTHGRRGARRVLMGSVAEQLMRTATQPVLLVRSDAPAQPAGEASQATGQAEPQH</sequence>
<protein>
    <recommendedName>
        <fullName evidence="3">UspA domain-containing protein</fullName>
    </recommendedName>
</protein>
<organism evidence="4 5">
    <name type="scientific">Pandoraea thiooxydans</name>
    <dbReference type="NCBI Taxonomy" id="445709"/>
    <lineage>
        <taxon>Bacteria</taxon>
        <taxon>Pseudomonadati</taxon>
        <taxon>Pseudomonadota</taxon>
        <taxon>Betaproteobacteria</taxon>
        <taxon>Burkholderiales</taxon>
        <taxon>Burkholderiaceae</taxon>
        <taxon>Pandoraea</taxon>
    </lineage>
</organism>
<dbReference type="OrthoDB" id="8547832at2"/>
<dbReference type="Pfam" id="PF00582">
    <property type="entry name" value="Usp"/>
    <property type="match status" value="1"/>
</dbReference>
<feature type="domain" description="UspA" evidence="3">
    <location>
        <begin position="1"/>
        <end position="148"/>
    </location>
</feature>
<dbReference type="RefSeq" id="WP_047213416.1">
    <property type="nucleotide sequence ID" value="NZ_CP011568.3"/>
</dbReference>
<dbReference type="InterPro" id="IPR006016">
    <property type="entry name" value="UspA"/>
</dbReference>
<evidence type="ECO:0000256" key="1">
    <source>
        <dbReference type="ARBA" id="ARBA00008791"/>
    </source>
</evidence>
<accession>A0A0G3ENX1</accession>
<dbReference type="AlphaFoldDB" id="A0A0G3ENX1"/>
<evidence type="ECO:0000259" key="3">
    <source>
        <dbReference type="Pfam" id="PF00582"/>
    </source>
</evidence>
<dbReference type="SUPFAM" id="SSF52402">
    <property type="entry name" value="Adenine nucleotide alpha hydrolases-like"/>
    <property type="match status" value="1"/>
</dbReference>
<dbReference type="PRINTS" id="PR01438">
    <property type="entry name" value="UNVRSLSTRESS"/>
</dbReference>
<dbReference type="EMBL" id="CP011568">
    <property type="protein sequence ID" value="AKJ67714.1"/>
    <property type="molecule type" value="Genomic_DNA"/>
</dbReference>
<gene>
    <name evidence="4" type="ORF">ABW99_05215</name>
</gene>
<dbReference type="CDD" id="cd00293">
    <property type="entry name" value="USP-like"/>
    <property type="match status" value="1"/>
</dbReference>
<proteinExistence type="inferred from homology"/>
<dbReference type="PANTHER" id="PTHR46268">
    <property type="entry name" value="STRESS RESPONSE PROTEIN NHAX"/>
    <property type="match status" value="1"/>
</dbReference>